<dbReference type="SUPFAM" id="SSF63817">
    <property type="entry name" value="Sortase"/>
    <property type="match status" value="1"/>
</dbReference>
<feature type="active site" description="Proton donor/acceptor" evidence="2">
    <location>
        <position position="140"/>
    </location>
</feature>
<dbReference type="EMBL" id="CP014167">
    <property type="protein sequence ID" value="ANS76797.1"/>
    <property type="molecule type" value="Genomic_DNA"/>
</dbReference>
<dbReference type="NCBIfam" id="TIGR01076">
    <property type="entry name" value="sortase_fam"/>
    <property type="match status" value="1"/>
</dbReference>
<dbReference type="Pfam" id="PF04203">
    <property type="entry name" value="Sortase"/>
    <property type="match status" value="1"/>
</dbReference>
<organism evidence="3 4">
    <name type="scientific">Paenibacillus yonginensis</name>
    <dbReference type="NCBI Taxonomy" id="1462996"/>
    <lineage>
        <taxon>Bacteria</taxon>
        <taxon>Bacillati</taxon>
        <taxon>Bacillota</taxon>
        <taxon>Bacilli</taxon>
        <taxon>Bacillales</taxon>
        <taxon>Paenibacillaceae</taxon>
        <taxon>Paenibacillus</taxon>
    </lineage>
</organism>
<accession>A0A1B1N5W5</accession>
<dbReference type="AlphaFoldDB" id="A0A1B1N5W5"/>
<keyword evidence="1" id="KW-0378">Hydrolase</keyword>
<dbReference type="InterPro" id="IPR005754">
    <property type="entry name" value="Sortase"/>
</dbReference>
<reference evidence="3 4" key="1">
    <citation type="submission" date="2016-01" db="EMBL/GenBank/DDBJ databases">
        <title>Complete Genome Sequence of Paenibacillus yonginensis DCY84, a novel Plant Growth-Promoting Bacteria with Elicitation of Induced Systemic Resistance.</title>
        <authorList>
            <person name="Kim Y.J."/>
            <person name="Yang D.C."/>
            <person name="Sukweenadhi J."/>
        </authorList>
    </citation>
    <scope>NUCLEOTIDE SEQUENCE [LARGE SCALE GENOMIC DNA]</scope>
    <source>
        <strain evidence="3 4">DCY84</strain>
    </source>
</reference>
<evidence type="ECO:0000256" key="1">
    <source>
        <dbReference type="ARBA" id="ARBA00022801"/>
    </source>
</evidence>
<evidence type="ECO:0008006" key="5">
    <source>
        <dbReference type="Google" id="ProtNLM"/>
    </source>
</evidence>
<name>A0A1B1N5W5_9BACL</name>
<keyword evidence="4" id="KW-1185">Reference proteome</keyword>
<gene>
    <name evidence="3" type="ORF">AWM70_21255</name>
</gene>
<dbReference type="RefSeq" id="WP_068699796.1">
    <property type="nucleotide sequence ID" value="NZ_CP014167.1"/>
</dbReference>
<dbReference type="GO" id="GO:0016787">
    <property type="term" value="F:hydrolase activity"/>
    <property type="evidence" value="ECO:0007669"/>
    <property type="project" value="UniProtKB-KW"/>
</dbReference>
<dbReference type="InterPro" id="IPR042000">
    <property type="entry name" value="Sortase_D_2"/>
</dbReference>
<dbReference type="OrthoDB" id="154054at2"/>
<dbReference type="KEGG" id="pyg:AWM70_21255"/>
<evidence type="ECO:0000313" key="3">
    <source>
        <dbReference type="EMBL" id="ANS76797.1"/>
    </source>
</evidence>
<evidence type="ECO:0000256" key="2">
    <source>
        <dbReference type="PIRSR" id="PIRSR605754-1"/>
    </source>
</evidence>
<feature type="active site" description="Acyl-thioester intermediate" evidence="2">
    <location>
        <position position="203"/>
    </location>
</feature>
<sequence>MKKLSYLLILVGVLLILFPMGRESYYDWKQDQLLRQMEGPADLSAQSSNAEHEKLLLNSFNRLNRLLDEGEDESDVSPAGNVDAKLLEDQNALGIITIDKIDVKLPILEGATKKNMKYAAAHLTETAPLGQNGNAAIAAHRAHTKGRLFNRLNEITAGDKIEIKLRNGQTETYTVYDISIVEPTEVSVLEGSDQERTLTLITCDPLVNPTHRLIVKARLDDGNTSGGLSALVPKS</sequence>
<dbReference type="Proteomes" id="UP000092573">
    <property type="component" value="Chromosome"/>
</dbReference>
<evidence type="ECO:0000313" key="4">
    <source>
        <dbReference type="Proteomes" id="UP000092573"/>
    </source>
</evidence>
<dbReference type="STRING" id="1462996.AWM70_21255"/>
<dbReference type="Gene3D" id="2.40.260.10">
    <property type="entry name" value="Sortase"/>
    <property type="match status" value="1"/>
</dbReference>
<dbReference type="CDD" id="cd06166">
    <property type="entry name" value="Sortase_D_2"/>
    <property type="match status" value="1"/>
</dbReference>
<proteinExistence type="predicted"/>
<dbReference type="InterPro" id="IPR023365">
    <property type="entry name" value="Sortase_dom-sf"/>
</dbReference>
<protein>
    <recommendedName>
        <fullName evidence="5">Sortase</fullName>
    </recommendedName>
</protein>